<comment type="subcellular location">
    <subcellularLocation>
        <location evidence="1 4 5">Nucleus</location>
    </subcellularLocation>
</comment>
<name>A0A4S8IK50_MUSBA</name>
<dbReference type="Pfam" id="PF08880">
    <property type="entry name" value="QLQ"/>
    <property type="match status" value="1"/>
</dbReference>
<feature type="region of interest" description="Disordered" evidence="6">
    <location>
        <begin position="202"/>
        <end position="254"/>
    </location>
</feature>
<dbReference type="GO" id="GO:0005634">
    <property type="term" value="C:nucleus"/>
    <property type="evidence" value="ECO:0007669"/>
    <property type="project" value="UniProtKB-SubCell"/>
</dbReference>
<dbReference type="Proteomes" id="UP000317650">
    <property type="component" value="Chromosome 6"/>
</dbReference>
<feature type="compositionally biased region" description="Low complexity" evidence="6">
    <location>
        <begin position="437"/>
        <end position="464"/>
    </location>
</feature>
<feature type="transmembrane region" description="Helical" evidence="7">
    <location>
        <begin position="39"/>
        <end position="68"/>
    </location>
</feature>
<evidence type="ECO:0000256" key="2">
    <source>
        <dbReference type="ARBA" id="ARBA00008122"/>
    </source>
</evidence>
<dbReference type="InterPro" id="IPR014977">
    <property type="entry name" value="WRC_dom"/>
</dbReference>
<dbReference type="PANTHER" id="PTHR31602">
    <property type="entry name" value="GROWTH-REGULATING FACTOR 5"/>
    <property type="match status" value="1"/>
</dbReference>
<evidence type="ECO:0000256" key="1">
    <source>
        <dbReference type="ARBA" id="ARBA00004123"/>
    </source>
</evidence>
<organism evidence="10 11">
    <name type="scientific">Musa balbisiana</name>
    <name type="common">Banana</name>
    <dbReference type="NCBI Taxonomy" id="52838"/>
    <lineage>
        <taxon>Eukaryota</taxon>
        <taxon>Viridiplantae</taxon>
        <taxon>Streptophyta</taxon>
        <taxon>Embryophyta</taxon>
        <taxon>Tracheophyta</taxon>
        <taxon>Spermatophyta</taxon>
        <taxon>Magnoliopsida</taxon>
        <taxon>Liliopsida</taxon>
        <taxon>Zingiberales</taxon>
        <taxon>Musaceae</taxon>
        <taxon>Musa</taxon>
    </lineage>
</organism>
<keyword evidence="7" id="KW-1133">Transmembrane helix</keyword>
<dbReference type="EMBL" id="PYDT01000009">
    <property type="protein sequence ID" value="THU48798.1"/>
    <property type="molecule type" value="Genomic_DNA"/>
</dbReference>
<feature type="short sequence motif" description="Bipartite nuclear localization signal" evidence="4">
    <location>
        <begin position="208"/>
        <end position="215"/>
    </location>
</feature>
<dbReference type="Pfam" id="PF08879">
    <property type="entry name" value="WRC"/>
    <property type="match status" value="1"/>
</dbReference>
<feature type="short sequence motif" description="Bipartite nuclear localization signal" evidence="4">
    <location>
        <begin position="180"/>
        <end position="190"/>
    </location>
</feature>
<dbReference type="PROSITE" id="PS51666">
    <property type="entry name" value="QLQ"/>
    <property type="match status" value="1"/>
</dbReference>
<evidence type="ECO:0000256" key="5">
    <source>
        <dbReference type="RuleBase" id="RU367127"/>
    </source>
</evidence>
<dbReference type="InterPro" id="IPR014978">
    <property type="entry name" value="Gln-Leu-Gln_QLQ"/>
</dbReference>
<evidence type="ECO:0000256" key="7">
    <source>
        <dbReference type="SAM" id="Phobius"/>
    </source>
</evidence>
<keyword evidence="7" id="KW-0812">Transmembrane</keyword>
<keyword evidence="11" id="KW-1185">Reference proteome</keyword>
<dbReference type="AlphaFoldDB" id="A0A4S8IK50"/>
<feature type="compositionally biased region" description="Basic residues" evidence="6">
    <location>
        <begin position="205"/>
        <end position="214"/>
    </location>
</feature>
<dbReference type="InterPro" id="IPR031137">
    <property type="entry name" value="GRF"/>
</dbReference>
<feature type="region of interest" description="Disordered" evidence="6">
    <location>
        <begin position="417"/>
        <end position="474"/>
    </location>
</feature>
<comment type="domain">
    <text evidence="5">The QLQ domain and WRC domain may be involved in protein-protein interaction and DNA-binding, respectively.</text>
</comment>
<keyword evidence="5" id="KW-0805">Transcription regulation</keyword>
<comment type="function">
    <text evidence="5">Transcription activator.</text>
</comment>
<dbReference type="SMART" id="SM00951">
    <property type="entry name" value="QLQ"/>
    <property type="match status" value="1"/>
</dbReference>
<dbReference type="GO" id="GO:0006355">
    <property type="term" value="P:regulation of DNA-templated transcription"/>
    <property type="evidence" value="ECO:0007669"/>
    <property type="project" value="InterPro"/>
</dbReference>
<evidence type="ECO:0000256" key="3">
    <source>
        <dbReference type="ARBA" id="ARBA00023242"/>
    </source>
</evidence>
<evidence type="ECO:0000259" key="9">
    <source>
        <dbReference type="PROSITE" id="PS51667"/>
    </source>
</evidence>
<gene>
    <name evidence="10" type="ORF">C4D60_Mb06t02800</name>
</gene>
<feature type="transmembrane region" description="Helical" evidence="7">
    <location>
        <begin position="12"/>
        <end position="33"/>
    </location>
</feature>
<feature type="compositionally biased region" description="Polar residues" evidence="6">
    <location>
        <begin position="222"/>
        <end position="232"/>
    </location>
</feature>
<evidence type="ECO:0000256" key="6">
    <source>
        <dbReference type="SAM" id="MobiDB-lite"/>
    </source>
</evidence>
<dbReference type="GO" id="GO:0005524">
    <property type="term" value="F:ATP binding"/>
    <property type="evidence" value="ECO:0007669"/>
    <property type="project" value="UniProtKB-UniRule"/>
</dbReference>
<dbReference type="PANTHER" id="PTHR31602:SF8">
    <property type="entry name" value="GROWTH-REGULATING FACTOR 5"/>
    <property type="match status" value="1"/>
</dbReference>
<keyword evidence="7" id="KW-0472">Membrane</keyword>
<keyword evidence="5" id="KW-0804">Transcription</keyword>
<sequence>MVIPPPFSRAPTFSAVFPLSLTGTSLLSLLGGTTEKPSFFIAFLFSLSLSLLPFSLFFFFVCFLKLLLPCRGEAMGDRFIRIGGEGGGAGGVREESGWLMNNTAAAAAIEGRPPFTASQLEELRVQVLIFKHILMGVPVPPELLLLVRRSLEAMAARLYQHPAYGHCSYFGKKFDPEPGRCRRTDGKKWRCSKDAHPESRYCERHMHRGRNRSRKPVESQPVAPSQSASTVISLAPSGSGGSDSKSIPMHPGTGAQVPFSGGMSCFQLQPGTGSHETGSKEFRLPQGSGFLLSGKPMCLWRFFCSQNVGRIALSCQYPYGDKSEAGEHGFFPEVSGSARGLEMDFPLDSSWGLMPSQMPNALGFESNYLQLPAFNDLGQVSVSSLAKQDQSQHSFFGNEFGSEEPVKQSQELRPFFDEWPKTRGPWSDLEDERSNRSSLSTTQLSISIPVTSSDFSTSSSRSPIGVSCSYALSP</sequence>
<dbReference type="GO" id="GO:0006351">
    <property type="term" value="P:DNA-templated transcription"/>
    <property type="evidence" value="ECO:0007669"/>
    <property type="project" value="UniProtKB-UniRule"/>
</dbReference>
<keyword evidence="5" id="KW-0010">Activator</keyword>
<comment type="caution">
    <text evidence="10">The sequence shown here is derived from an EMBL/GenBank/DDBJ whole genome shotgun (WGS) entry which is preliminary data.</text>
</comment>
<evidence type="ECO:0000256" key="4">
    <source>
        <dbReference type="PROSITE-ProRule" id="PRU01002"/>
    </source>
</evidence>
<evidence type="ECO:0000259" key="8">
    <source>
        <dbReference type="PROSITE" id="PS51666"/>
    </source>
</evidence>
<reference evidence="10 11" key="1">
    <citation type="journal article" date="2019" name="Nat. Plants">
        <title>Genome sequencing of Musa balbisiana reveals subgenome evolution and function divergence in polyploid bananas.</title>
        <authorList>
            <person name="Yao X."/>
        </authorList>
    </citation>
    <scope>NUCLEOTIDE SEQUENCE [LARGE SCALE GENOMIC DNA]</scope>
    <source>
        <strain evidence="11">cv. DH-PKW</strain>
        <tissue evidence="10">Leaves</tissue>
    </source>
</reference>
<keyword evidence="3 4" id="KW-0539">Nucleus</keyword>
<evidence type="ECO:0000313" key="11">
    <source>
        <dbReference type="Proteomes" id="UP000317650"/>
    </source>
</evidence>
<accession>A0A4S8IK50</accession>
<dbReference type="GO" id="GO:0032502">
    <property type="term" value="P:developmental process"/>
    <property type="evidence" value="ECO:0007669"/>
    <property type="project" value="InterPro"/>
</dbReference>
<evidence type="ECO:0000313" key="10">
    <source>
        <dbReference type="EMBL" id="THU48798.1"/>
    </source>
</evidence>
<feature type="domain" description="WRC" evidence="9">
    <location>
        <begin position="175"/>
        <end position="219"/>
    </location>
</feature>
<protein>
    <recommendedName>
        <fullName evidence="5">Growth-regulating factor</fullName>
    </recommendedName>
</protein>
<feature type="domain" description="QLQ" evidence="8">
    <location>
        <begin position="114"/>
        <end position="149"/>
    </location>
</feature>
<proteinExistence type="inferred from homology"/>
<dbReference type="PROSITE" id="PS51667">
    <property type="entry name" value="WRC"/>
    <property type="match status" value="1"/>
</dbReference>
<comment type="similarity">
    <text evidence="2 5">Belongs to the GRF family.</text>
</comment>